<accession>A0A2T3W420</accession>
<name>A0A2T3W420_9DEIO</name>
<proteinExistence type="predicted"/>
<organism evidence="1 2">
    <name type="scientific">Deinococcus arcticus</name>
    <dbReference type="NCBI Taxonomy" id="2136176"/>
    <lineage>
        <taxon>Bacteria</taxon>
        <taxon>Thermotogati</taxon>
        <taxon>Deinococcota</taxon>
        <taxon>Deinococci</taxon>
        <taxon>Deinococcales</taxon>
        <taxon>Deinococcaceae</taxon>
        <taxon>Deinococcus</taxon>
    </lineage>
</organism>
<dbReference type="RefSeq" id="WP_107139325.1">
    <property type="nucleotide sequence ID" value="NZ_PYSV01000024.1"/>
</dbReference>
<evidence type="ECO:0000313" key="1">
    <source>
        <dbReference type="EMBL" id="PTA66589.1"/>
    </source>
</evidence>
<sequence length="59" mass="6272">MTTLPAARVPRGAHVHVPHGTFTVTRVTPTPSGVVLRTACRQSLAFTATQAVHVTLPRT</sequence>
<protein>
    <submittedName>
        <fullName evidence="1">Uncharacterized protein</fullName>
    </submittedName>
</protein>
<comment type="caution">
    <text evidence="1">The sequence shown here is derived from an EMBL/GenBank/DDBJ whole genome shotgun (WGS) entry which is preliminary data.</text>
</comment>
<dbReference type="AlphaFoldDB" id="A0A2T3W420"/>
<evidence type="ECO:0000313" key="2">
    <source>
        <dbReference type="Proteomes" id="UP000240317"/>
    </source>
</evidence>
<dbReference type="Proteomes" id="UP000240317">
    <property type="component" value="Unassembled WGS sequence"/>
</dbReference>
<gene>
    <name evidence="1" type="ORF">C8263_16945</name>
</gene>
<keyword evidence="2" id="KW-1185">Reference proteome</keyword>
<reference evidence="1 2" key="1">
    <citation type="submission" date="2018-03" db="EMBL/GenBank/DDBJ databases">
        <title>Draft genome of Deinococcus sp. OD32.</title>
        <authorList>
            <person name="Wang X.-P."/>
            <person name="Du Z.-J."/>
        </authorList>
    </citation>
    <scope>NUCLEOTIDE SEQUENCE [LARGE SCALE GENOMIC DNA]</scope>
    <source>
        <strain evidence="1 2">OD32</strain>
    </source>
</reference>
<dbReference type="EMBL" id="PYSV01000024">
    <property type="protein sequence ID" value="PTA66589.1"/>
    <property type="molecule type" value="Genomic_DNA"/>
</dbReference>